<accession>A0ABV6SRB8</accession>
<dbReference type="EMBL" id="JBHLSS010000151">
    <property type="protein sequence ID" value="MFC0712101.1"/>
    <property type="molecule type" value="Genomic_DNA"/>
</dbReference>
<dbReference type="RefSeq" id="WP_376949433.1">
    <property type="nucleotide sequence ID" value="NZ_CP171449.1"/>
</dbReference>
<proteinExistence type="predicted"/>
<evidence type="ECO:0000313" key="2">
    <source>
        <dbReference type="EMBL" id="MFC0712101.1"/>
    </source>
</evidence>
<keyword evidence="3" id="KW-1185">Reference proteome</keyword>
<name>A0ABV6SRB8_AZOPA</name>
<keyword evidence="1" id="KW-0732">Signal</keyword>
<dbReference type="Proteomes" id="UP001589891">
    <property type="component" value="Unassembled WGS sequence"/>
</dbReference>
<comment type="caution">
    <text evidence="2">The sequence shown here is derived from an EMBL/GenBank/DDBJ whole genome shotgun (WGS) entry which is preliminary data.</text>
</comment>
<evidence type="ECO:0000256" key="1">
    <source>
        <dbReference type="SAM" id="SignalP"/>
    </source>
</evidence>
<evidence type="ECO:0000313" key="3">
    <source>
        <dbReference type="Proteomes" id="UP001589891"/>
    </source>
</evidence>
<dbReference type="Pfam" id="PF06980">
    <property type="entry name" value="DUF1302"/>
    <property type="match status" value="1"/>
</dbReference>
<dbReference type="InterPro" id="IPR010727">
    <property type="entry name" value="DUF1302"/>
</dbReference>
<protein>
    <submittedName>
        <fullName evidence="2">DUF1302 domain-containing protein</fullName>
    </submittedName>
</protein>
<reference evidence="2 3" key="1">
    <citation type="submission" date="2024-09" db="EMBL/GenBank/DDBJ databases">
        <authorList>
            <person name="Sun Q."/>
            <person name="Mori K."/>
        </authorList>
    </citation>
    <scope>NUCLEOTIDE SEQUENCE [LARGE SCALE GENOMIC DNA]</scope>
    <source>
        <strain evidence="2 3">NCAIM B.01794</strain>
    </source>
</reference>
<feature type="chain" id="PRO_5045336945" evidence="1">
    <location>
        <begin position="25"/>
        <end position="608"/>
    </location>
</feature>
<organism evidence="2 3">
    <name type="scientific">Azorhizophilus paspali</name>
    <name type="common">Azotobacter paspali</name>
    <dbReference type="NCBI Taxonomy" id="69963"/>
    <lineage>
        <taxon>Bacteria</taxon>
        <taxon>Pseudomonadati</taxon>
        <taxon>Pseudomonadota</taxon>
        <taxon>Gammaproteobacteria</taxon>
        <taxon>Pseudomonadales</taxon>
        <taxon>Pseudomonadaceae</taxon>
        <taxon>Azorhizophilus</taxon>
    </lineage>
</organism>
<sequence length="608" mass="66086">MSSLSVLRYLAAACVVSLAMPAGAVSFNIGSIEGQLDSSLSLEAAWSTARRDKDLIGAGGGRALSPISDDGRRNFKRGETFAKRLRGVHGLEFKRGDDGLFLRGDYWYDFELKDERRPFRDIDDSNRKEGVRASGARLLDAFVYRNYLVGELPGSLRLGRQVVNWGEGLFLQGGIDAINPLDARTFQRPVAEIREGRLPVALLHLAQSLNAAFTLEAFYQLAWDQSLSDNCGTFFSQVDMLADGCDRNLAVLGQASTLSAAEIAALEAKGVAWTSPDEGVLVRRGGDRDARDGGQWGIALRYFSEPLDTEFSAYFMSYHSRTAIFSTVAAGPAAFAANLPAGLRPLAAAGNARYFAEYPEDIRLFGLGFATTLATGTRWRGELSYRPNAPVQININDLLGATLTPLESDAALLQATAGQDIHGYRRKEIIQVQTGFSQELDAAMGASRLTLEGEVGWTHVGGLEGTRELHYGRDPLFGAGPLPDGACQAQNAALLAGRSQKNLARHCESDGFTTRDSWGYRLRATWEYRDVLPGLDLEPGIAWSHDVDGYSPGPDGNFVEGRKAFGLGLDAVYLDTYSAGLSYTDFFGGEYSTLADRDFLLLSLGVRF</sequence>
<gene>
    <name evidence="2" type="ORF">ACFFGX_22020</name>
</gene>
<feature type="signal peptide" evidence="1">
    <location>
        <begin position="1"/>
        <end position="24"/>
    </location>
</feature>